<organism evidence="1 2">
    <name type="scientific">Chryseobacterium vrystaatense</name>
    <dbReference type="NCBI Taxonomy" id="307480"/>
    <lineage>
        <taxon>Bacteria</taxon>
        <taxon>Pseudomonadati</taxon>
        <taxon>Bacteroidota</taxon>
        <taxon>Flavobacteriia</taxon>
        <taxon>Flavobacteriales</taxon>
        <taxon>Weeksellaceae</taxon>
        <taxon>Chryseobacterium group</taxon>
        <taxon>Chryseobacterium</taxon>
    </lineage>
</organism>
<sequence length="455" mass="51709">MSEQIMEVEKHGRNAVVSNPMACFSYQVEETAPDSPRNGMADYFTWSQSFTFADGLELLPYGRFNDMPQLLRDTIYRNPNIPGVMEKKQQLLWGQGPHLYKTVYIDGKPQREWVRDTEVQEWLESWGHLTYLEKTIQDFNFMQGSFSKMVNAKSIRVGVNWVHSIEHINPLWARLARKSGASEATHALVSDAWSAFQPKSYKDYPLFDSRNPGKSPISVYYSKLYSFATDFYAIPTILGALEWINRATAVPLILKALAKNSINAKYHVTSPAIFWDKKREDLQEECKAKDIDYEESMLDEYEEILFKSIIKTLASDENAGKIWHTKTLVSPDGSNLIELGWTITPIDQNIKDFVETQIKIADKADSAVSAAVGIHKSLGGITDAGKSDSGSEQLYAYTMFKLIGVKMPEMVVTRAVNEALKINYPKKGLQLGFFHEEAQRQEDQSSKDRVKNKPV</sequence>
<dbReference type="Proteomes" id="UP000028719">
    <property type="component" value="Unassembled WGS sequence"/>
</dbReference>
<name>A0ABR4UP19_9FLAO</name>
<keyword evidence="2" id="KW-1185">Reference proteome</keyword>
<protein>
    <submittedName>
        <fullName evidence="1">Uncharacterized protein</fullName>
    </submittedName>
</protein>
<gene>
    <name evidence="1" type="ORF">IW16_06190</name>
</gene>
<reference evidence="1 2" key="1">
    <citation type="submission" date="2014-07" db="EMBL/GenBank/DDBJ databases">
        <title>Genome of Chryseobacterium vrystaatense LMG 22846.</title>
        <authorList>
            <person name="Pipes S.E."/>
            <person name="Stropko S.J."/>
            <person name="Newman J.D."/>
        </authorList>
    </citation>
    <scope>NUCLEOTIDE SEQUENCE [LARGE SCALE GENOMIC DNA]</scope>
    <source>
        <strain evidence="1 2">LMG 22846</strain>
    </source>
</reference>
<accession>A0ABR4UP19</accession>
<dbReference type="EMBL" id="JPRI01000002">
    <property type="protein sequence ID" value="KFF26865.1"/>
    <property type="molecule type" value="Genomic_DNA"/>
</dbReference>
<dbReference type="RefSeq" id="WP_034740976.1">
    <property type="nucleotide sequence ID" value="NZ_JPRI01000002.1"/>
</dbReference>
<comment type="caution">
    <text evidence="1">The sequence shown here is derived from an EMBL/GenBank/DDBJ whole genome shotgun (WGS) entry which is preliminary data.</text>
</comment>
<proteinExistence type="predicted"/>
<evidence type="ECO:0000313" key="2">
    <source>
        <dbReference type="Proteomes" id="UP000028719"/>
    </source>
</evidence>
<evidence type="ECO:0000313" key="1">
    <source>
        <dbReference type="EMBL" id="KFF26865.1"/>
    </source>
</evidence>